<name>A0A2J6RTQ1_HYAVF</name>
<sequence length="243" mass="26819">MEKRRADSTICTISDSERLLAEIDALKARCLTLENIVFTLDLDRAHMPSHIGGPLNLDAQHTHRPLDNLGGHGYQTSNDNLFQIMDQAIAVPTMANDINPVALPSSLNIAQTENYINNMDQATINEDLQDLFGLDASNIPWSHPYDVGMHSSTVQTDFAAPQGVDAPPPVSSFSSDGTTVATPPRSMHHCQHCMRAFSRAGDLRRHALSHNPNATRLSCPRAGCGRQFLRVDKLKDHRARKNH</sequence>
<gene>
    <name evidence="4" type="ORF">L207DRAFT_511663</name>
</gene>
<keyword evidence="1" id="KW-0479">Metal-binding</keyword>
<protein>
    <recommendedName>
        <fullName evidence="3">C2H2-type domain-containing protein</fullName>
    </recommendedName>
</protein>
<dbReference type="InterPro" id="IPR013087">
    <property type="entry name" value="Znf_C2H2_type"/>
</dbReference>
<feature type="domain" description="C2H2-type" evidence="3">
    <location>
        <begin position="188"/>
        <end position="215"/>
    </location>
</feature>
<dbReference type="SUPFAM" id="SSF57667">
    <property type="entry name" value="beta-beta-alpha zinc fingers"/>
    <property type="match status" value="1"/>
</dbReference>
<dbReference type="EMBL" id="KZ613944">
    <property type="protein sequence ID" value="PMD41904.1"/>
    <property type="molecule type" value="Genomic_DNA"/>
</dbReference>
<reference evidence="4 5" key="1">
    <citation type="submission" date="2016-04" db="EMBL/GenBank/DDBJ databases">
        <title>A degradative enzymes factory behind the ericoid mycorrhizal symbiosis.</title>
        <authorList>
            <consortium name="DOE Joint Genome Institute"/>
            <person name="Martino E."/>
            <person name="Morin E."/>
            <person name="Grelet G."/>
            <person name="Kuo A."/>
            <person name="Kohler A."/>
            <person name="Daghino S."/>
            <person name="Barry K."/>
            <person name="Choi C."/>
            <person name="Cichocki N."/>
            <person name="Clum A."/>
            <person name="Copeland A."/>
            <person name="Hainaut M."/>
            <person name="Haridas S."/>
            <person name="Labutti K."/>
            <person name="Lindquist E."/>
            <person name="Lipzen A."/>
            <person name="Khouja H.-R."/>
            <person name="Murat C."/>
            <person name="Ohm R."/>
            <person name="Olson A."/>
            <person name="Spatafora J."/>
            <person name="Veneault-Fourrey C."/>
            <person name="Henrissat B."/>
            <person name="Grigoriev I."/>
            <person name="Martin F."/>
            <person name="Perotto S."/>
        </authorList>
    </citation>
    <scope>NUCLEOTIDE SEQUENCE [LARGE SCALE GENOMIC DNA]</scope>
    <source>
        <strain evidence="4 5">F</strain>
    </source>
</reference>
<evidence type="ECO:0000256" key="1">
    <source>
        <dbReference type="PROSITE-ProRule" id="PRU00042"/>
    </source>
</evidence>
<dbReference type="GO" id="GO:0008270">
    <property type="term" value="F:zinc ion binding"/>
    <property type="evidence" value="ECO:0007669"/>
    <property type="project" value="UniProtKB-KW"/>
</dbReference>
<dbReference type="Gene3D" id="3.30.160.60">
    <property type="entry name" value="Classic Zinc Finger"/>
    <property type="match status" value="1"/>
</dbReference>
<dbReference type="PROSITE" id="PS00028">
    <property type="entry name" value="ZINC_FINGER_C2H2_1"/>
    <property type="match status" value="2"/>
</dbReference>
<keyword evidence="1" id="KW-0863">Zinc-finger</keyword>
<dbReference type="Proteomes" id="UP000235786">
    <property type="component" value="Unassembled WGS sequence"/>
</dbReference>
<feature type="region of interest" description="Disordered" evidence="2">
    <location>
        <begin position="166"/>
        <end position="186"/>
    </location>
</feature>
<evidence type="ECO:0000313" key="5">
    <source>
        <dbReference type="Proteomes" id="UP000235786"/>
    </source>
</evidence>
<feature type="domain" description="C2H2-type" evidence="3">
    <location>
        <begin position="217"/>
        <end position="243"/>
    </location>
</feature>
<proteinExistence type="predicted"/>
<evidence type="ECO:0000259" key="3">
    <source>
        <dbReference type="PROSITE" id="PS50157"/>
    </source>
</evidence>
<keyword evidence="1" id="KW-0862">Zinc</keyword>
<dbReference type="InterPro" id="IPR036236">
    <property type="entry name" value="Znf_C2H2_sf"/>
</dbReference>
<feature type="compositionally biased region" description="Polar residues" evidence="2">
    <location>
        <begin position="171"/>
        <end position="181"/>
    </location>
</feature>
<dbReference type="SMART" id="SM00355">
    <property type="entry name" value="ZnF_C2H2"/>
    <property type="match status" value="2"/>
</dbReference>
<keyword evidence="5" id="KW-1185">Reference proteome</keyword>
<evidence type="ECO:0000256" key="2">
    <source>
        <dbReference type="SAM" id="MobiDB-lite"/>
    </source>
</evidence>
<dbReference type="PROSITE" id="PS50157">
    <property type="entry name" value="ZINC_FINGER_C2H2_2"/>
    <property type="match status" value="2"/>
</dbReference>
<organism evidence="4 5">
    <name type="scientific">Hyaloscypha variabilis (strain UAMH 11265 / GT02V1 / F)</name>
    <name type="common">Meliniomyces variabilis</name>
    <dbReference type="NCBI Taxonomy" id="1149755"/>
    <lineage>
        <taxon>Eukaryota</taxon>
        <taxon>Fungi</taxon>
        <taxon>Dikarya</taxon>
        <taxon>Ascomycota</taxon>
        <taxon>Pezizomycotina</taxon>
        <taxon>Leotiomycetes</taxon>
        <taxon>Helotiales</taxon>
        <taxon>Hyaloscyphaceae</taxon>
        <taxon>Hyaloscypha</taxon>
        <taxon>Hyaloscypha variabilis</taxon>
    </lineage>
</organism>
<dbReference type="OrthoDB" id="3561300at2759"/>
<evidence type="ECO:0000313" key="4">
    <source>
        <dbReference type="EMBL" id="PMD41904.1"/>
    </source>
</evidence>
<dbReference type="AlphaFoldDB" id="A0A2J6RTQ1"/>
<accession>A0A2J6RTQ1</accession>